<sequence length="123" mass="13409">MKTTSMFFALFPIAFLLTPARCEPQYVDNSRIFVEGKISGTETSQLPLKISAGNIVITETQTKSDGTFKMGGPGTNSDKNLEIGRKILSYNSNVACQLSYDSTAIVLPSGKNYFKFSNINIAP</sequence>
<reference evidence="1 2" key="1">
    <citation type="journal article" date="2004" name="Int. J. Syst. Evol. Microbiol.">
        <title>Kaistella koreensis gen. nov., sp. nov., a novel member of the Chryseobacterium-Bergeyella-Riemerella branch.</title>
        <authorList>
            <person name="Kim M.K."/>
            <person name="Im W.T."/>
            <person name="Shin Y.K."/>
            <person name="Lim J.H."/>
            <person name="Kim S.H."/>
            <person name="Lee B.C."/>
            <person name="Park M.Y."/>
            <person name="Lee K.Y."/>
            <person name="Lee S.T."/>
        </authorList>
    </citation>
    <scope>NUCLEOTIDE SEQUENCE [LARGE SCALE GENOMIC DNA]</scope>
    <source>
        <strain evidence="1 2">CCUG 49689</strain>
    </source>
</reference>
<keyword evidence="2" id="KW-1185">Reference proteome</keyword>
<name>A0A0J7LT00_9FLAO</name>
<dbReference type="Proteomes" id="UP000035900">
    <property type="component" value="Unassembled WGS sequence"/>
</dbReference>
<comment type="caution">
    <text evidence="1">The sequence shown here is derived from an EMBL/GenBank/DDBJ whole genome shotgun (WGS) entry which is preliminary data.</text>
</comment>
<dbReference type="STRING" id="1304281.ACM44_03415"/>
<protein>
    <submittedName>
        <fullName evidence="1">Uncharacterized protein</fullName>
    </submittedName>
</protein>
<dbReference type="RefSeq" id="WP_048498705.1">
    <property type="nucleotide sequence ID" value="NZ_LFNG01000004.1"/>
</dbReference>
<evidence type="ECO:0000313" key="1">
    <source>
        <dbReference type="EMBL" id="KMQ72080.1"/>
    </source>
</evidence>
<proteinExistence type="predicted"/>
<accession>A0A0J7LT00</accession>
<dbReference type="PATRIC" id="fig|1304281.5.peg.738"/>
<dbReference type="AlphaFoldDB" id="A0A0J7LT00"/>
<gene>
    <name evidence="1" type="ORF">ACM44_03415</name>
</gene>
<dbReference type="OrthoDB" id="1264983at2"/>
<dbReference type="EMBL" id="LFNG01000004">
    <property type="protein sequence ID" value="KMQ72080.1"/>
    <property type="molecule type" value="Genomic_DNA"/>
</dbReference>
<evidence type="ECO:0000313" key="2">
    <source>
        <dbReference type="Proteomes" id="UP000035900"/>
    </source>
</evidence>
<organism evidence="1 2">
    <name type="scientific">Chryseobacterium koreense CCUG 49689</name>
    <dbReference type="NCBI Taxonomy" id="1304281"/>
    <lineage>
        <taxon>Bacteria</taxon>
        <taxon>Pseudomonadati</taxon>
        <taxon>Bacteroidota</taxon>
        <taxon>Flavobacteriia</taxon>
        <taxon>Flavobacteriales</taxon>
        <taxon>Weeksellaceae</taxon>
        <taxon>Chryseobacterium group</taxon>
        <taxon>Chryseobacterium</taxon>
    </lineage>
</organism>